<dbReference type="Proteomes" id="UP000664844">
    <property type="component" value="Unassembled WGS sequence"/>
</dbReference>
<feature type="non-terminal residue" evidence="1">
    <location>
        <position position="236"/>
    </location>
</feature>
<dbReference type="Pfam" id="PF21900">
    <property type="entry name" value="DUF6920"/>
    <property type="match status" value="1"/>
</dbReference>
<dbReference type="RefSeq" id="WP_207088651.1">
    <property type="nucleotide sequence ID" value="NZ_JAFLQW010000367.1"/>
</dbReference>
<comment type="caution">
    <text evidence="1">The sequence shown here is derived from an EMBL/GenBank/DDBJ whole genome shotgun (WGS) entry which is preliminary data.</text>
</comment>
<evidence type="ECO:0000313" key="2">
    <source>
        <dbReference type="Proteomes" id="UP000664844"/>
    </source>
</evidence>
<accession>A0ABS3FSR2</accession>
<protein>
    <submittedName>
        <fullName evidence="1">Uncharacterized protein</fullName>
    </submittedName>
</protein>
<evidence type="ECO:0000313" key="1">
    <source>
        <dbReference type="EMBL" id="MBO0350159.1"/>
    </source>
</evidence>
<gene>
    <name evidence="1" type="ORF">J0895_13760</name>
</gene>
<dbReference type="EMBL" id="JAFLQW010000367">
    <property type="protein sequence ID" value="MBO0350159.1"/>
    <property type="molecule type" value="Genomic_DNA"/>
</dbReference>
<proteinExistence type="predicted"/>
<reference evidence="1 2" key="1">
    <citation type="submission" date="2021-03" db="EMBL/GenBank/DDBJ databases">
        <title>Metabolic Capacity of the Antarctic Cyanobacterium Phormidium pseudopriestleyi that Sustains Oxygenic Photosynthesis in the Presence of Hydrogen Sulfide.</title>
        <authorList>
            <person name="Lumian J.E."/>
            <person name="Jungblut A.D."/>
            <person name="Dillon M.L."/>
            <person name="Hawes I."/>
            <person name="Doran P.T."/>
            <person name="Mackey T.J."/>
            <person name="Dick G.J."/>
            <person name="Grettenberger C.L."/>
            <person name="Sumner D.Y."/>
        </authorList>
    </citation>
    <scope>NUCLEOTIDE SEQUENCE [LARGE SCALE GENOMIC DNA]</scope>
    <source>
        <strain evidence="1 2">FRX01</strain>
    </source>
</reference>
<name>A0ABS3FSR2_9CYAN</name>
<keyword evidence="2" id="KW-1185">Reference proteome</keyword>
<organism evidence="1 2">
    <name type="scientific">Phormidium pseudopriestleyi FRX01</name>
    <dbReference type="NCBI Taxonomy" id="1759528"/>
    <lineage>
        <taxon>Bacteria</taxon>
        <taxon>Bacillati</taxon>
        <taxon>Cyanobacteriota</taxon>
        <taxon>Cyanophyceae</taxon>
        <taxon>Oscillatoriophycideae</taxon>
        <taxon>Oscillatoriales</taxon>
        <taxon>Oscillatoriaceae</taxon>
        <taxon>Phormidium</taxon>
    </lineage>
</organism>
<sequence length="236" mass="26202">MINTKPISIEDLWESTPTSNRPFDPELLSNLPHLARCYLEQAIAPGTMLASAVRLWMHGEIKLGQKWHSFKGEEVIDWNRGMIWRATTWMNGLPVLGCDRVVDGVGEAKWKMLGLFPVMQASGADITRSCVGRVQAESVWLPSVLCNPDIIWTELSASQVQATFTALGEPAKITLTVSNQGVLEQIKVDRWGSLEGEAFHYGDFGGIAEDSGTFDGYTIPTRLRIGWLFGSEQFES</sequence>
<dbReference type="InterPro" id="IPR054213">
    <property type="entry name" value="DUF6920"/>
</dbReference>